<dbReference type="EMBL" id="BGPR01000890">
    <property type="protein sequence ID" value="GBM39238.1"/>
    <property type="molecule type" value="Genomic_DNA"/>
</dbReference>
<name>A0A4Y2FF08_ARAVE</name>
<evidence type="ECO:0000313" key="2">
    <source>
        <dbReference type="Proteomes" id="UP000499080"/>
    </source>
</evidence>
<gene>
    <name evidence="1" type="ORF">AVEN_43640_1</name>
</gene>
<keyword evidence="2" id="KW-1185">Reference proteome</keyword>
<protein>
    <submittedName>
        <fullName evidence="1">Uncharacterized protein</fullName>
    </submittedName>
</protein>
<evidence type="ECO:0000313" key="1">
    <source>
        <dbReference type="EMBL" id="GBM39238.1"/>
    </source>
</evidence>
<reference evidence="1 2" key="1">
    <citation type="journal article" date="2019" name="Sci. Rep.">
        <title>Orb-weaving spider Araneus ventricosus genome elucidates the spidroin gene catalogue.</title>
        <authorList>
            <person name="Kono N."/>
            <person name="Nakamura H."/>
            <person name="Ohtoshi R."/>
            <person name="Moran D.A.P."/>
            <person name="Shinohara A."/>
            <person name="Yoshida Y."/>
            <person name="Fujiwara M."/>
            <person name="Mori M."/>
            <person name="Tomita M."/>
            <person name="Arakawa K."/>
        </authorList>
    </citation>
    <scope>NUCLEOTIDE SEQUENCE [LARGE SCALE GENOMIC DNA]</scope>
</reference>
<sequence length="143" mass="16624">MSLKSTYFPYGDEHFSKCIRRVEPLEDEVELRRQLTHNKENRECILEHFICLLRPSRVQRVPGSKPDSTKEPPCKWVWCTSNPSEPNVLPLVWCGSVEWDASSGVVFVIRHRFKITKSVQKQSSCFSKTGRKYNKTKLLRPSG</sequence>
<organism evidence="1 2">
    <name type="scientific">Araneus ventricosus</name>
    <name type="common">Orbweaver spider</name>
    <name type="synonym">Epeira ventricosa</name>
    <dbReference type="NCBI Taxonomy" id="182803"/>
    <lineage>
        <taxon>Eukaryota</taxon>
        <taxon>Metazoa</taxon>
        <taxon>Ecdysozoa</taxon>
        <taxon>Arthropoda</taxon>
        <taxon>Chelicerata</taxon>
        <taxon>Arachnida</taxon>
        <taxon>Araneae</taxon>
        <taxon>Araneomorphae</taxon>
        <taxon>Entelegynae</taxon>
        <taxon>Araneoidea</taxon>
        <taxon>Araneidae</taxon>
        <taxon>Araneus</taxon>
    </lineage>
</organism>
<comment type="caution">
    <text evidence="1">The sequence shown here is derived from an EMBL/GenBank/DDBJ whole genome shotgun (WGS) entry which is preliminary data.</text>
</comment>
<dbReference type="Proteomes" id="UP000499080">
    <property type="component" value="Unassembled WGS sequence"/>
</dbReference>
<dbReference type="AlphaFoldDB" id="A0A4Y2FF08"/>
<accession>A0A4Y2FF08</accession>
<proteinExistence type="predicted"/>